<dbReference type="SMART" id="SM00382">
    <property type="entry name" value="AAA"/>
    <property type="match status" value="1"/>
</dbReference>
<dbReference type="RefSeq" id="WP_106890638.1">
    <property type="nucleotide sequence ID" value="NZ_CP027860.1"/>
</dbReference>
<evidence type="ECO:0000259" key="2">
    <source>
        <dbReference type="SMART" id="SM00382"/>
    </source>
</evidence>
<organism evidence="3 4">
    <name type="scientific">Ahniella affigens</name>
    <dbReference type="NCBI Taxonomy" id="2021234"/>
    <lineage>
        <taxon>Bacteria</taxon>
        <taxon>Pseudomonadati</taxon>
        <taxon>Pseudomonadota</taxon>
        <taxon>Gammaproteobacteria</taxon>
        <taxon>Lysobacterales</taxon>
        <taxon>Rhodanobacteraceae</taxon>
        <taxon>Ahniella</taxon>
    </lineage>
</organism>
<sequence length="603" mass="65902">MIVPDHQAAKRAARELTKRQQLQGFEPSNLHIYQNEKGNPEFWRIRMKHPETGEKFIRPMFWNGRTFKLGEPPASGKKKPLYRLPELIKAPNDSPVFITEGEQKVEALERLGLIATTSGGSSSADGADWTPLQGRTCIVWPDHDPAGRTYADAVATILLALGCDVSAIDPAQIGVREKGDVIDWLADHNQATAADVLALPRVEQWPPKLDEGLPSVELTRADKIQIRPINWVWPGWLALGKIHVLAGAPGTGKTTIALAMAAVITRGGCWPDGTRAQAGDVVIWSGEDSPADTLVPRLKAAGADLERVLFVDTMNDRERKRPFDPAADMPALERKVREHKHARLLILDSIVSVVQGDSHKNAEVRKSMQPLADLAEARSLAVLGISHFSKGTAGRDPTERVTGSLAFAAMARVVMATGKDPNACNQDGWRLLVRTKSNIGPEDGGFRYRLDQTPFETAGQVLNASTVQWGERVIGSARELFNEIEGTDSDQQGEVRGAVEWLRDTLKAGPTQTKQLRELAKEAGFAWRTVQRAMHKAGAESRKPGFQQPAVWRLKLDSRATIAPSAPSSENGAIGATAEEVAQLVDPFGDDGDSSTDRERFEL</sequence>
<dbReference type="EMBL" id="CP027860">
    <property type="protein sequence ID" value="AVP96710.1"/>
    <property type="molecule type" value="Genomic_DNA"/>
</dbReference>
<protein>
    <recommendedName>
        <fullName evidence="2">AAA+ ATPase domain-containing protein</fullName>
    </recommendedName>
</protein>
<gene>
    <name evidence="3" type="ORF">C7S18_05615</name>
</gene>
<keyword evidence="4" id="KW-1185">Reference proteome</keyword>
<dbReference type="Proteomes" id="UP000241074">
    <property type="component" value="Chromosome"/>
</dbReference>
<dbReference type="KEGG" id="xba:C7S18_05615"/>
<feature type="region of interest" description="Disordered" evidence="1">
    <location>
        <begin position="563"/>
        <end position="603"/>
    </location>
</feature>
<dbReference type="InterPro" id="IPR027417">
    <property type="entry name" value="P-loop_NTPase"/>
</dbReference>
<reference evidence="3 4" key="2">
    <citation type="submission" date="2018-03" db="EMBL/GenBank/DDBJ databases">
        <authorList>
            <person name="Keele B.F."/>
        </authorList>
    </citation>
    <scope>NUCLEOTIDE SEQUENCE [LARGE SCALE GENOMIC DNA]</scope>
    <source>
        <strain evidence="3 4">D13</strain>
    </source>
</reference>
<dbReference type="SUPFAM" id="SSF52540">
    <property type="entry name" value="P-loop containing nucleoside triphosphate hydrolases"/>
    <property type="match status" value="1"/>
</dbReference>
<reference evidence="3 4" key="1">
    <citation type="submission" date="2018-03" db="EMBL/GenBank/DDBJ databases">
        <title>Ahniella affigens gen. nov., sp. nov., a gammaproteobacterium isolated from sandy soil near a stream.</title>
        <authorList>
            <person name="Ko Y."/>
            <person name="Kim J.-H."/>
        </authorList>
    </citation>
    <scope>NUCLEOTIDE SEQUENCE [LARGE SCALE GENOMIC DNA]</scope>
    <source>
        <strain evidence="3 4">D13</strain>
    </source>
</reference>
<dbReference type="Gene3D" id="3.40.1360.10">
    <property type="match status" value="1"/>
</dbReference>
<dbReference type="Pfam" id="PF13481">
    <property type="entry name" value="AAA_25"/>
    <property type="match status" value="1"/>
</dbReference>
<feature type="domain" description="AAA+ ATPase" evidence="2">
    <location>
        <begin position="239"/>
        <end position="421"/>
    </location>
</feature>
<dbReference type="AlphaFoldDB" id="A0A2P1PPD9"/>
<name>A0A2P1PPD9_9GAMM</name>
<evidence type="ECO:0000313" key="3">
    <source>
        <dbReference type="EMBL" id="AVP96710.1"/>
    </source>
</evidence>
<dbReference type="InterPro" id="IPR034154">
    <property type="entry name" value="TOPRIM_DnaG/twinkle"/>
</dbReference>
<dbReference type="CDD" id="cd01029">
    <property type="entry name" value="TOPRIM_primases"/>
    <property type="match status" value="1"/>
</dbReference>
<dbReference type="InterPro" id="IPR003593">
    <property type="entry name" value="AAA+_ATPase"/>
</dbReference>
<dbReference type="Gene3D" id="3.40.50.300">
    <property type="entry name" value="P-loop containing nucleotide triphosphate hydrolases"/>
    <property type="match status" value="1"/>
</dbReference>
<evidence type="ECO:0000256" key="1">
    <source>
        <dbReference type="SAM" id="MobiDB-lite"/>
    </source>
</evidence>
<evidence type="ECO:0000313" key="4">
    <source>
        <dbReference type="Proteomes" id="UP000241074"/>
    </source>
</evidence>
<accession>A0A2P1PPD9</accession>
<dbReference type="OrthoDB" id="8905164at2"/>
<proteinExistence type="predicted"/>